<dbReference type="AlphaFoldDB" id="A0A450Z4M0"/>
<dbReference type="EMBL" id="CAADHB010000014">
    <property type="protein sequence ID" value="VFK78404.1"/>
    <property type="molecule type" value="Genomic_DNA"/>
</dbReference>
<name>A0A450Z4M0_9GAMM</name>
<gene>
    <name evidence="3" type="ORF">BECKSD772D_GA0070982_10149</name>
    <name evidence="2" type="ORF">BECKSD772E_GA0070983_11404</name>
    <name evidence="1" type="ORF">BECKSD772F_GA0070984_11403</name>
</gene>
<dbReference type="EMBL" id="CAADFU010000140">
    <property type="protein sequence ID" value="VFK48755.1"/>
    <property type="molecule type" value="Genomic_DNA"/>
</dbReference>
<organism evidence="2">
    <name type="scientific">Candidatus Kentrum sp. SD</name>
    <dbReference type="NCBI Taxonomy" id="2126332"/>
    <lineage>
        <taxon>Bacteria</taxon>
        <taxon>Pseudomonadati</taxon>
        <taxon>Pseudomonadota</taxon>
        <taxon>Gammaproteobacteria</taxon>
        <taxon>Candidatus Kentrum</taxon>
    </lineage>
</organism>
<evidence type="ECO:0000313" key="3">
    <source>
        <dbReference type="EMBL" id="VFK78404.1"/>
    </source>
</evidence>
<reference evidence="2" key="1">
    <citation type="submission" date="2019-02" db="EMBL/GenBank/DDBJ databases">
        <authorList>
            <person name="Gruber-Vodicka R. H."/>
            <person name="Seah K. B. B."/>
        </authorList>
    </citation>
    <scope>NUCLEOTIDE SEQUENCE</scope>
    <source>
        <strain evidence="3">BECK_S127</strain>
        <strain evidence="2">BECK_S1320</strain>
        <strain evidence="1">BECK_S1321</strain>
    </source>
</reference>
<proteinExistence type="predicted"/>
<protein>
    <submittedName>
        <fullName evidence="2">Uncharacterized protein</fullName>
    </submittedName>
</protein>
<evidence type="ECO:0000313" key="2">
    <source>
        <dbReference type="EMBL" id="VFK48755.1"/>
    </source>
</evidence>
<accession>A0A450Z4M0</accession>
<dbReference type="EMBL" id="CAADFR010000140">
    <property type="protein sequence ID" value="VFK43236.1"/>
    <property type="molecule type" value="Genomic_DNA"/>
</dbReference>
<evidence type="ECO:0000313" key="1">
    <source>
        <dbReference type="EMBL" id="VFK43236.1"/>
    </source>
</evidence>
<sequence length="59" mass="6652">MRIRRATHNTILDVTPLFNVGGDMIQGCSDALYLDALTNRNLLNSKRIAIDEIYYLGNP</sequence>